<dbReference type="InterPro" id="IPR050994">
    <property type="entry name" value="At_inactive_RLKs"/>
</dbReference>
<feature type="domain" description="Protein kinase" evidence="11">
    <location>
        <begin position="337"/>
        <end position="605"/>
    </location>
</feature>
<keyword evidence="12" id="KW-0675">Receptor</keyword>
<dbReference type="OrthoDB" id="69842at2759"/>
<dbReference type="GO" id="GO:0016020">
    <property type="term" value="C:membrane"/>
    <property type="evidence" value="ECO:0007669"/>
    <property type="project" value="UniProtKB-SubCell"/>
</dbReference>
<evidence type="ECO:0000256" key="9">
    <source>
        <dbReference type="SAM" id="Phobius"/>
    </source>
</evidence>
<dbReference type="EMBL" id="NKQK01000016">
    <property type="protein sequence ID" value="PSS07804.1"/>
    <property type="molecule type" value="Genomic_DNA"/>
</dbReference>
<dbReference type="InterPro" id="IPR001611">
    <property type="entry name" value="Leu-rich_rpt"/>
</dbReference>
<evidence type="ECO:0000256" key="8">
    <source>
        <dbReference type="SAM" id="MobiDB-lite"/>
    </source>
</evidence>
<keyword evidence="2" id="KW-0433">Leucine-rich repeat</keyword>
<dbReference type="Pfam" id="PF24823">
    <property type="entry name" value="PH_RDR2"/>
    <property type="match status" value="1"/>
</dbReference>
<keyword evidence="12" id="KW-0808">Transferase</keyword>
<dbReference type="SUPFAM" id="SSF52058">
    <property type="entry name" value="L domain-like"/>
    <property type="match status" value="1"/>
</dbReference>
<dbReference type="GO" id="GO:0005524">
    <property type="term" value="F:ATP binding"/>
    <property type="evidence" value="ECO:0007669"/>
    <property type="project" value="InterPro"/>
</dbReference>
<evidence type="ECO:0000256" key="10">
    <source>
        <dbReference type="SAM" id="SignalP"/>
    </source>
</evidence>
<evidence type="ECO:0000256" key="7">
    <source>
        <dbReference type="ARBA" id="ARBA00023136"/>
    </source>
</evidence>
<dbReference type="Pfam" id="PF00560">
    <property type="entry name" value="LRR_1"/>
    <property type="match status" value="2"/>
</dbReference>
<keyword evidence="7 9" id="KW-0472">Membrane</keyword>
<dbReference type="InParanoid" id="A0A2R6QGR0"/>
<evidence type="ECO:0000256" key="2">
    <source>
        <dbReference type="ARBA" id="ARBA00022614"/>
    </source>
</evidence>
<protein>
    <submittedName>
        <fullName evidence="12">Inactive receptor kinase</fullName>
    </submittedName>
</protein>
<dbReference type="OMA" id="GLMISHS"/>
<evidence type="ECO:0000256" key="1">
    <source>
        <dbReference type="ARBA" id="ARBA00004370"/>
    </source>
</evidence>
<dbReference type="Gene3D" id="1.10.510.10">
    <property type="entry name" value="Transferase(Phosphotransferase) domain 1"/>
    <property type="match status" value="1"/>
</dbReference>
<evidence type="ECO:0000256" key="6">
    <source>
        <dbReference type="ARBA" id="ARBA00022989"/>
    </source>
</evidence>
<dbReference type="PANTHER" id="PTHR48010:SF22">
    <property type="entry name" value="OS09G0376600 PROTEIN"/>
    <property type="match status" value="1"/>
</dbReference>
<proteinExistence type="predicted"/>
<keyword evidence="5" id="KW-0677">Repeat</keyword>
<organism evidence="12 13">
    <name type="scientific">Actinidia chinensis var. chinensis</name>
    <name type="common">Chinese soft-hair kiwi</name>
    <dbReference type="NCBI Taxonomy" id="1590841"/>
    <lineage>
        <taxon>Eukaryota</taxon>
        <taxon>Viridiplantae</taxon>
        <taxon>Streptophyta</taxon>
        <taxon>Embryophyta</taxon>
        <taxon>Tracheophyta</taxon>
        <taxon>Spermatophyta</taxon>
        <taxon>Magnoliopsida</taxon>
        <taxon>eudicotyledons</taxon>
        <taxon>Gunneridae</taxon>
        <taxon>Pentapetalae</taxon>
        <taxon>asterids</taxon>
        <taxon>Ericales</taxon>
        <taxon>Actinidiaceae</taxon>
        <taxon>Actinidia</taxon>
    </lineage>
</organism>
<dbReference type="AlphaFoldDB" id="A0A2R6QGR0"/>
<reference evidence="12 13" key="1">
    <citation type="submission" date="2017-07" db="EMBL/GenBank/DDBJ databases">
        <title>An improved, manually edited Actinidia chinensis var. chinensis (kiwifruit) genome highlights the challenges associated with draft genomes and gene prediction in plants.</title>
        <authorList>
            <person name="Pilkington S."/>
            <person name="Crowhurst R."/>
            <person name="Hilario E."/>
            <person name="Nardozza S."/>
            <person name="Fraser L."/>
            <person name="Peng Y."/>
            <person name="Gunaseelan K."/>
            <person name="Simpson R."/>
            <person name="Tahir J."/>
            <person name="Deroles S."/>
            <person name="Templeton K."/>
            <person name="Luo Z."/>
            <person name="Davy M."/>
            <person name="Cheng C."/>
            <person name="Mcneilage M."/>
            <person name="Scaglione D."/>
            <person name="Liu Y."/>
            <person name="Zhang Q."/>
            <person name="Datson P."/>
            <person name="De Silva N."/>
            <person name="Gardiner S."/>
            <person name="Bassett H."/>
            <person name="Chagne D."/>
            <person name="Mccallum J."/>
            <person name="Dzierzon H."/>
            <person name="Deng C."/>
            <person name="Wang Y.-Y."/>
            <person name="Barron N."/>
            <person name="Manako K."/>
            <person name="Bowen J."/>
            <person name="Foster T."/>
            <person name="Erridge Z."/>
            <person name="Tiffin H."/>
            <person name="Waite C."/>
            <person name="Davies K."/>
            <person name="Grierson E."/>
            <person name="Laing W."/>
            <person name="Kirk R."/>
            <person name="Chen X."/>
            <person name="Wood M."/>
            <person name="Montefiori M."/>
            <person name="Brummell D."/>
            <person name="Schwinn K."/>
            <person name="Catanach A."/>
            <person name="Fullerton C."/>
            <person name="Li D."/>
            <person name="Meiyalaghan S."/>
            <person name="Nieuwenhuizen N."/>
            <person name="Read N."/>
            <person name="Prakash R."/>
            <person name="Hunter D."/>
            <person name="Zhang H."/>
            <person name="Mckenzie M."/>
            <person name="Knabel M."/>
            <person name="Harris A."/>
            <person name="Allan A."/>
            <person name="Chen A."/>
            <person name="Janssen B."/>
            <person name="Plunkett B."/>
            <person name="Dwamena C."/>
            <person name="Voogd C."/>
            <person name="Leif D."/>
            <person name="Lafferty D."/>
            <person name="Souleyre E."/>
            <person name="Varkonyi-Gasic E."/>
            <person name="Gambi F."/>
            <person name="Hanley J."/>
            <person name="Yao J.-L."/>
            <person name="Cheung J."/>
            <person name="David K."/>
            <person name="Warren B."/>
            <person name="Marsh K."/>
            <person name="Snowden K."/>
            <person name="Lin-Wang K."/>
            <person name="Brian L."/>
            <person name="Martinez-Sanchez M."/>
            <person name="Wang M."/>
            <person name="Ileperuma N."/>
            <person name="Macnee N."/>
            <person name="Campin R."/>
            <person name="Mcatee P."/>
            <person name="Drummond R."/>
            <person name="Espley R."/>
            <person name="Ireland H."/>
            <person name="Wu R."/>
            <person name="Atkinson R."/>
            <person name="Karunairetnam S."/>
            <person name="Bulley S."/>
            <person name="Chunkath S."/>
            <person name="Hanley Z."/>
            <person name="Storey R."/>
            <person name="Thrimawithana A."/>
            <person name="Thomson S."/>
            <person name="David C."/>
            <person name="Testolin R."/>
        </authorList>
    </citation>
    <scope>NUCLEOTIDE SEQUENCE [LARGE SCALE GENOMIC DNA]</scope>
    <source>
        <strain evidence="13">cv. Red5</strain>
        <tissue evidence="12">Young leaf</tissue>
    </source>
</reference>
<dbReference type="InterPro" id="IPR032675">
    <property type="entry name" value="LRR_dom_sf"/>
</dbReference>
<sequence length="735" mass="81376">MDRVCIPLIFVMLFLFFLMASSEEEEVKHALVDFMGKLSPASREPNFGWNVTSDPCTDKWKGVSCDSQLRSVRRIVLDKFNLTGVLDADSLCKSKSLFVLSLKDNSVGGEIPKELSNCRYLTHLFLSGNRFSGNLPTSLSELGNLKRVDLSNNDLSGKLPDLLRVSGLLSFLAQNNQLSGQIPNFDFSNLLQFNVSNNNFTGPIPNVNGHFNESSFSGNPGLCGQPLPNVCLEPPPAKKESKSSSKNKALIYSGYGILGFGILLLVALKLLKKQKTKKKLEVGNSSDKISDTSSEPKTRRYRSEYSITSVESGKNSSSLVVLPNPVVKGLKFDDLLRAPAELVGRSKHGTVYKVTLNGGVTLAVKRIKDWGMPRADFAKRMQRIDRVKHPNVLPIVAYYCSKQEKLLAYAFQQNGSLFKLLHETQNGQLFDWGSRINVAASIARALAFMHEALRDDGIAHGNLKSSNILLNKDMDPCISEYGLMVVDTCQDQSLLSQSDSFKSNADPSGDRAYSTFKVDIYSFGVILLELLTGKLVQNVGFDLARWVQSVVREEWTVEVFDKALVSEGANEERMVNLLQVALKCTNPAPDARPSVDQVATMDDCLCVVESLEGVRGRVMPERKSIEFWVGHGGECYKLEVLFDYVVESIGCRLDGEETNAVLLKEGFDVLELEFVTVLIMLCFDFDGFVLLLCGSALVLGRKTIEFWVGHGGEDYKLGVLFKYVVKSIGWVLFGC</sequence>
<dbReference type="InterPro" id="IPR057590">
    <property type="entry name" value="PH_RDR1/2-like"/>
</dbReference>
<comment type="caution">
    <text evidence="12">The sequence shown here is derived from an EMBL/GenBank/DDBJ whole genome shotgun (WGS) entry which is preliminary data.</text>
</comment>
<dbReference type="Pfam" id="PF07714">
    <property type="entry name" value="PK_Tyr_Ser-Thr"/>
    <property type="match status" value="1"/>
</dbReference>
<dbReference type="Proteomes" id="UP000241394">
    <property type="component" value="Chromosome LG16"/>
</dbReference>
<feature type="chain" id="PRO_5015347533" evidence="10">
    <location>
        <begin position="23"/>
        <end position="735"/>
    </location>
</feature>
<evidence type="ECO:0000256" key="5">
    <source>
        <dbReference type="ARBA" id="ARBA00022737"/>
    </source>
</evidence>
<dbReference type="InterPro" id="IPR011009">
    <property type="entry name" value="Kinase-like_dom_sf"/>
</dbReference>
<feature type="signal peptide" evidence="10">
    <location>
        <begin position="1"/>
        <end position="22"/>
    </location>
</feature>
<dbReference type="FunFam" id="3.80.10.10:FF:000400">
    <property type="entry name" value="Nuclear pore complex protein NUP107"/>
    <property type="match status" value="1"/>
</dbReference>
<gene>
    <name evidence="12" type="ORF">CEY00_Acc18158</name>
</gene>
<keyword evidence="6 9" id="KW-1133">Transmembrane helix</keyword>
<dbReference type="InterPro" id="IPR000719">
    <property type="entry name" value="Prot_kinase_dom"/>
</dbReference>
<evidence type="ECO:0000256" key="4">
    <source>
        <dbReference type="ARBA" id="ARBA00022729"/>
    </source>
</evidence>
<evidence type="ECO:0000259" key="11">
    <source>
        <dbReference type="PROSITE" id="PS50011"/>
    </source>
</evidence>
<reference evidence="13" key="2">
    <citation type="journal article" date="2018" name="BMC Genomics">
        <title>A manually annotated Actinidia chinensis var. chinensis (kiwifruit) genome highlights the challenges associated with draft genomes and gene prediction in plants.</title>
        <authorList>
            <person name="Pilkington S.M."/>
            <person name="Crowhurst R."/>
            <person name="Hilario E."/>
            <person name="Nardozza S."/>
            <person name="Fraser L."/>
            <person name="Peng Y."/>
            <person name="Gunaseelan K."/>
            <person name="Simpson R."/>
            <person name="Tahir J."/>
            <person name="Deroles S.C."/>
            <person name="Templeton K."/>
            <person name="Luo Z."/>
            <person name="Davy M."/>
            <person name="Cheng C."/>
            <person name="McNeilage M."/>
            <person name="Scaglione D."/>
            <person name="Liu Y."/>
            <person name="Zhang Q."/>
            <person name="Datson P."/>
            <person name="De Silva N."/>
            <person name="Gardiner S.E."/>
            <person name="Bassett H."/>
            <person name="Chagne D."/>
            <person name="McCallum J."/>
            <person name="Dzierzon H."/>
            <person name="Deng C."/>
            <person name="Wang Y.Y."/>
            <person name="Barron L."/>
            <person name="Manako K."/>
            <person name="Bowen J."/>
            <person name="Foster T.M."/>
            <person name="Erridge Z.A."/>
            <person name="Tiffin H."/>
            <person name="Waite C.N."/>
            <person name="Davies K.M."/>
            <person name="Grierson E.P."/>
            <person name="Laing W.A."/>
            <person name="Kirk R."/>
            <person name="Chen X."/>
            <person name="Wood M."/>
            <person name="Montefiori M."/>
            <person name="Brummell D.A."/>
            <person name="Schwinn K.E."/>
            <person name="Catanach A."/>
            <person name="Fullerton C."/>
            <person name="Li D."/>
            <person name="Meiyalaghan S."/>
            <person name="Nieuwenhuizen N."/>
            <person name="Read N."/>
            <person name="Prakash R."/>
            <person name="Hunter D."/>
            <person name="Zhang H."/>
            <person name="McKenzie M."/>
            <person name="Knabel M."/>
            <person name="Harris A."/>
            <person name="Allan A.C."/>
            <person name="Gleave A."/>
            <person name="Chen A."/>
            <person name="Janssen B.J."/>
            <person name="Plunkett B."/>
            <person name="Ampomah-Dwamena C."/>
            <person name="Voogd C."/>
            <person name="Leif D."/>
            <person name="Lafferty D."/>
            <person name="Souleyre E.J.F."/>
            <person name="Varkonyi-Gasic E."/>
            <person name="Gambi F."/>
            <person name="Hanley J."/>
            <person name="Yao J.L."/>
            <person name="Cheung J."/>
            <person name="David K.M."/>
            <person name="Warren B."/>
            <person name="Marsh K."/>
            <person name="Snowden K.C."/>
            <person name="Lin-Wang K."/>
            <person name="Brian L."/>
            <person name="Martinez-Sanchez M."/>
            <person name="Wang M."/>
            <person name="Ileperuma N."/>
            <person name="Macnee N."/>
            <person name="Campin R."/>
            <person name="McAtee P."/>
            <person name="Drummond R.S.M."/>
            <person name="Espley R.V."/>
            <person name="Ireland H.S."/>
            <person name="Wu R."/>
            <person name="Atkinson R.G."/>
            <person name="Karunairetnam S."/>
            <person name="Bulley S."/>
            <person name="Chunkath S."/>
            <person name="Hanley Z."/>
            <person name="Storey R."/>
            <person name="Thrimawithana A.H."/>
            <person name="Thomson S."/>
            <person name="David C."/>
            <person name="Testolin R."/>
            <person name="Huang H."/>
            <person name="Hellens R.P."/>
            <person name="Schaffer R.J."/>
        </authorList>
    </citation>
    <scope>NUCLEOTIDE SEQUENCE [LARGE SCALE GENOMIC DNA]</scope>
    <source>
        <strain evidence="13">cv. Red5</strain>
    </source>
</reference>
<dbReference type="Gramene" id="PSS07804">
    <property type="protein sequence ID" value="PSS07804"/>
    <property type="gene ID" value="CEY00_Acc18158"/>
</dbReference>
<dbReference type="InterPro" id="IPR013210">
    <property type="entry name" value="LRR_N_plant-typ"/>
</dbReference>
<dbReference type="SUPFAM" id="SSF56112">
    <property type="entry name" value="Protein kinase-like (PK-like)"/>
    <property type="match status" value="1"/>
</dbReference>
<evidence type="ECO:0000313" key="12">
    <source>
        <dbReference type="EMBL" id="PSS07804.1"/>
    </source>
</evidence>
<dbReference type="GO" id="GO:0004672">
    <property type="term" value="F:protein kinase activity"/>
    <property type="evidence" value="ECO:0007669"/>
    <property type="project" value="InterPro"/>
</dbReference>
<keyword evidence="13" id="KW-1185">Reference proteome</keyword>
<keyword evidence="4 10" id="KW-0732">Signal</keyword>
<dbReference type="PROSITE" id="PS50011">
    <property type="entry name" value="PROTEIN_KINASE_DOM"/>
    <property type="match status" value="1"/>
</dbReference>
<evidence type="ECO:0000313" key="13">
    <source>
        <dbReference type="Proteomes" id="UP000241394"/>
    </source>
</evidence>
<keyword evidence="3 9" id="KW-0812">Transmembrane</keyword>
<feature type="compositionally biased region" description="Basic and acidic residues" evidence="8">
    <location>
        <begin position="288"/>
        <end position="303"/>
    </location>
</feature>
<dbReference type="Gene3D" id="3.80.10.10">
    <property type="entry name" value="Ribonuclease Inhibitor"/>
    <property type="match status" value="2"/>
</dbReference>
<dbReference type="Gene3D" id="3.30.200.20">
    <property type="entry name" value="Phosphorylase Kinase, domain 1"/>
    <property type="match status" value="1"/>
</dbReference>
<accession>A0A2R6QGR0</accession>
<comment type="subcellular location">
    <subcellularLocation>
        <location evidence="1">Membrane</location>
    </subcellularLocation>
</comment>
<evidence type="ECO:0000256" key="3">
    <source>
        <dbReference type="ARBA" id="ARBA00022692"/>
    </source>
</evidence>
<feature type="region of interest" description="Disordered" evidence="8">
    <location>
        <begin position="281"/>
        <end position="306"/>
    </location>
</feature>
<dbReference type="PANTHER" id="PTHR48010">
    <property type="entry name" value="OS05G0588300 PROTEIN"/>
    <property type="match status" value="1"/>
</dbReference>
<feature type="transmembrane region" description="Helical" evidence="9">
    <location>
        <begin position="249"/>
        <end position="271"/>
    </location>
</feature>
<dbReference type="STRING" id="1590841.A0A2R6QGR0"/>
<dbReference type="Pfam" id="PF08263">
    <property type="entry name" value="LRRNT_2"/>
    <property type="match status" value="1"/>
</dbReference>
<dbReference type="InterPro" id="IPR001245">
    <property type="entry name" value="Ser-Thr/Tyr_kinase_cat_dom"/>
</dbReference>
<keyword evidence="12" id="KW-0418">Kinase</keyword>
<name>A0A2R6QGR0_ACTCC</name>